<dbReference type="Proteomes" id="UP000834106">
    <property type="component" value="Chromosome 20"/>
</dbReference>
<feature type="region of interest" description="Disordered" evidence="2">
    <location>
        <begin position="1"/>
        <end position="34"/>
    </location>
</feature>
<dbReference type="InterPro" id="IPR036412">
    <property type="entry name" value="HAD-like_sf"/>
</dbReference>
<dbReference type="SUPFAM" id="SSF56784">
    <property type="entry name" value="HAD-like"/>
    <property type="match status" value="1"/>
</dbReference>
<name>A0AAD2AC51_9LAMI</name>
<proteinExistence type="predicted"/>
<dbReference type="PANTHER" id="PTHR46594:SF6">
    <property type="entry name" value="COPPER-TRANSPORTING ATPASE RAN1"/>
    <property type="match status" value="1"/>
</dbReference>
<dbReference type="InterPro" id="IPR023214">
    <property type="entry name" value="HAD_sf"/>
</dbReference>
<accession>A0AAD2AC51</accession>
<gene>
    <name evidence="3" type="ORF">FPE_LOCUS31097</name>
</gene>
<sequence>MVSHNEKVENEEKLVGEEHGSCEDEVQGQGEIEIESEDTLKREAALVVEDLMKVSVNPIMVTGDNWRTAQVVVKEVGIIDVRAKVLPIGKAHVILSFQKGGKIVGEGEINALIEKDENRPFVNEEKNFEEELKPNDLIPDEDTTYESEEEHNKAYAILHYLHNPRVVKRMVQSTQAVLVVSSTASQSSQPSLLGPSLSPPLYYGGSLQLGMEFTQVRSLKQTHRGFPWMPGLPKNTS</sequence>
<dbReference type="Pfam" id="PF00702">
    <property type="entry name" value="Hydrolase"/>
    <property type="match status" value="1"/>
</dbReference>
<evidence type="ECO:0000313" key="4">
    <source>
        <dbReference type="Proteomes" id="UP000834106"/>
    </source>
</evidence>
<dbReference type="Gene3D" id="3.40.50.1000">
    <property type="entry name" value="HAD superfamily/HAD-like"/>
    <property type="match status" value="1"/>
</dbReference>
<keyword evidence="4" id="KW-1185">Reference proteome</keyword>
<evidence type="ECO:0000313" key="3">
    <source>
        <dbReference type="EMBL" id="CAI9783576.1"/>
    </source>
</evidence>
<protein>
    <submittedName>
        <fullName evidence="3">Uncharacterized protein</fullName>
    </submittedName>
</protein>
<evidence type="ECO:0000256" key="1">
    <source>
        <dbReference type="ARBA" id="ARBA00022723"/>
    </source>
</evidence>
<dbReference type="GO" id="GO:0046872">
    <property type="term" value="F:metal ion binding"/>
    <property type="evidence" value="ECO:0007669"/>
    <property type="project" value="UniProtKB-KW"/>
</dbReference>
<organism evidence="3 4">
    <name type="scientific">Fraxinus pennsylvanica</name>
    <dbReference type="NCBI Taxonomy" id="56036"/>
    <lineage>
        <taxon>Eukaryota</taxon>
        <taxon>Viridiplantae</taxon>
        <taxon>Streptophyta</taxon>
        <taxon>Embryophyta</taxon>
        <taxon>Tracheophyta</taxon>
        <taxon>Spermatophyta</taxon>
        <taxon>Magnoliopsida</taxon>
        <taxon>eudicotyledons</taxon>
        <taxon>Gunneridae</taxon>
        <taxon>Pentapetalae</taxon>
        <taxon>asterids</taxon>
        <taxon>lamiids</taxon>
        <taxon>Lamiales</taxon>
        <taxon>Oleaceae</taxon>
        <taxon>Oleeae</taxon>
        <taxon>Fraxinus</taxon>
    </lineage>
</organism>
<dbReference type="PANTHER" id="PTHR46594">
    <property type="entry name" value="P-TYPE CATION-TRANSPORTING ATPASE"/>
    <property type="match status" value="1"/>
</dbReference>
<dbReference type="EMBL" id="OU503055">
    <property type="protein sequence ID" value="CAI9783576.1"/>
    <property type="molecule type" value="Genomic_DNA"/>
</dbReference>
<feature type="compositionally biased region" description="Basic and acidic residues" evidence="2">
    <location>
        <begin position="1"/>
        <end position="22"/>
    </location>
</feature>
<dbReference type="AlphaFoldDB" id="A0AAD2AC51"/>
<keyword evidence="1" id="KW-0479">Metal-binding</keyword>
<reference evidence="3" key="1">
    <citation type="submission" date="2023-05" db="EMBL/GenBank/DDBJ databases">
        <authorList>
            <person name="Huff M."/>
        </authorList>
    </citation>
    <scope>NUCLEOTIDE SEQUENCE</scope>
</reference>
<evidence type="ECO:0000256" key="2">
    <source>
        <dbReference type="SAM" id="MobiDB-lite"/>
    </source>
</evidence>